<protein>
    <submittedName>
        <fullName evidence="2">Uncharacterized protein</fullName>
    </submittedName>
</protein>
<evidence type="ECO:0000313" key="3">
    <source>
        <dbReference type="Proteomes" id="UP000193067"/>
    </source>
</evidence>
<dbReference type="Proteomes" id="UP000193067">
    <property type="component" value="Unassembled WGS sequence"/>
</dbReference>
<dbReference type="AlphaFoldDB" id="A0A1Y2J2D1"/>
<reference evidence="2 3" key="1">
    <citation type="journal article" date="2015" name="Biotechnol. Biofuels">
        <title>Enhanced degradation of softwood versus hardwood by the white-rot fungus Pycnoporus coccineus.</title>
        <authorList>
            <person name="Couturier M."/>
            <person name="Navarro D."/>
            <person name="Chevret D."/>
            <person name="Henrissat B."/>
            <person name="Piumi F."/>
            <person name="Ruiz-Duenas F.J."/>
            <person name="Martinez A.T."/>
            <person name="Grigoriev I.V."/>
            <person name="Riley R."/>
            <person name="Lipzen A."/>
            <person name="Berrin J.G."/>
            <person name="Master E.R."/>
            <person name="Rosso M.N."/>
        </authorList>
    </citation>
    <scope>NUCLEOTIDE SEQUENCE [LARGE SCALE GENOMIC DNA]</scope>
    <source>
        <strain evidence="2 3">BRFM310</strain>
    </source>
</reference>
<dbReference type="OrthoDB" id="3260134at2759"/>
<gene>
    <name evidence="2" type="ORF">PYCCODRAFT_1464305</name>
</gene>
<accession>A0A1Y2J2D1</accession>
<feature type="compositionally biased region" description="Low complexity" evidence="1">
    <location>
        <begin position="94"/>
        <end position="109"/>
    </location>
</feature>
<dbReference type="EMBL" id="KZ084090">
    <property type="protein sequence ID" value="OSD06352.1"/>
    <property type="molecule type" value="Genomic_DNA"/>
</dbReference>
<keyword evidence="3" id="KW-1185">Reference proteome</keyword>
<sequence>MPGANYMGGKRNAARARVKDATGKAQRDHFGKKRFEILRTGLSKGHGSARGQPSGMGSGPRVIPEISLAHAPRARKQPDLYRPTLPDSSGTHLRSSPATMPSESSSSRSRILRALDAENRMCELKVSRGFI</sequence>
<name>A0A1Y2J2D1_TRAC3</name>
<feature type="compositionally biased region" description="Basic and acidic residues" evidence="1">
    <location>
        <begin position="17"/>
        <end position="37"/>
    </location>
</feature>
<evidence type="ECO:0000256" key="1">
    <source>
        <dbReference type="SAM" id="MobiDB-lite"/>
    </source>
</evidence>
<evidence type="ECO:0000313" key="2">
    <source>
        <dbReference type="EMBL" id="OSD06352.1"/>
    </source>
</evidence>
<organism evidence="2 3">
    <name type="scientific">Trametes coccinea (strain BRFM310)</name>
    <name type="common">Pycnoporus coccineus</name>
    <dbReference type="NCBI Taxonomy" id="1353009"/>
    <lineage>
        <taxon>Eukaryota</taxon>
        <taxon>Fungi</taxon>
        <taxon>Dikarya</taxon>
        <taxon>Basidiomycota</taxon>
        <taxon>Agaricomycotina</taxon>
        <taxon>Agaricomycetes</taxon>
        <taxon>Polyporales</taxon>
        <taxon>Polyporaceae</taxon>
        <taxon>Trametes</taxon>
    </lineage>
</organism>
<proteinExistence type="predicted"/>
<feature type="region of interest" description="Disordered" evidence="1">
    <location>
        <begin position="1"/>
        <end position="110"/>
    </location>
</feature>